<keyword evidence="2" id="KW-1185">Reference proteome</keyword>
<dbReference type="Proteomes" id="UP000198649">
    <property type="component" value="Unassembled WGS sequence"/>
</dbReference>
<protein>
    <submittedName>
        <fullName evidence="1">Uncharacterized protein</fullName>
    </submittedName>
</protein>
<evidence type="ECO:0000313" key="2">
    <source>
        <dbReference type="Proteomes" id="UP000198649"/>
    </source>
</evidence>
<proteinExistence type="predicted"/>
<name>A0A1I3BEC9_9ACTN</name>
<sequence>MKSLAVSTALLLSLTLVGCSDVEDLARDTASDAACSVARTAMEEASDQAKQAVEELNADPQAARRELSALRDTLQALEGRVDGETGGKITEAREALDKLVEQADAARDGTPVDDQAVADAEAELDTAVEDFANLC</sequence>
<dbReference type="AlphaFoldDB" id="A0A1I3BEC9"/>
<dbReference type="RefSeq" id="WP_091109496.1">
    <property type="nucleotide sequence ID" value="NZ_BKAF01000001.1"/>
</dbReference>
<reference evidence="1 2" key="1">
    <citation type="submission" date="2016-10" db="EMBL/GenBank/DDBJ databases">
        <authorList>
            <person name="de Groot N.N."/>
        </authorList>
    </citation>
    <scope>NUCLEOTIDE SEQUENCE [LARGE SCALE GENOMIC DNA]</scope>
    <source>
        <strain evidence="1 2">CGMCC 1.11156</strain>
    </source>
</reference>
<evidence type="ECO:0000313" key="1">
    <source>
        <dbReference type="EMBL" id="SFH60510.1"/>
    </source>
</evidence>
<gene>
    <name evidence="1" type="ORF">SAMN05216561_10186</name>
</gene>
<dbReference type="STRING" id="1005945.SAMN05216561_10186"/>
<dbReference type="OrthoDB" id="9970827at2"/>
<dbReference type="PROSITE" id="PS51257">
    <property type="entry name" value="PROKAR_LIPOPROTEIN"/>
    <property type="match status" value="1"/>
</dbReference>
<organism evidence="1 2">
    <name type="scientific">Nocardioides psychrotolerans</name>
    <dbReference type="NCBI Taxonomy" id="1005945"/>
    <lineage>
        <taxon>Bacteria</taxon>
        <taxon>Bacillati</taxon>
        <taxon>Actinomycetota</taxon>
        <taxon>Actinomycetes</taxon>
        <taxon>Propionibacteriales</taxon>
        <taxon>Nocardioidaceae</taxon>
        <taxon>Nocardioides</taxon>
    </lineage>
</organism>
<dbReference type="EMBL" id="FOQG01000001">
    <property type="protein sequence ID" value="SFH60510.1"/>
    <property type="molecule type" value="Genomic_DNA"/>
</dbReference>
<accession>A0A1I3BEC9</accession>